<feature type="region of interest" description="Disordered" evidence="2">
    <location>
        <begin position="118"/>
        <end position="173"/>
    </location>
</feature>
<dbReference type="SMART" id="SM00343">
    <property type="entry name" value="ZnF_C2HC"/>
    <property type="match status" value="1"/>
</dbReference>
<keyword evidence="1" id="KW-0479">Metal-binding</keyword>
<accession>A0AAD8S250</accession>
<organism evidence="4 5">
    <name type="scientific">Lolium multiflorum</name>
    <name type="common">Italian ryegrass</name>
    <name type="synonym">Lolium perenne subsp. multiflorum</name>
    <dbReference type="NCBI Taxonomy" id="4521"/>
    <lineage>
        <taxon>Eukaryota</taxon>
        <taxon>Viridiplantae</taxon>
        <taxon>Streptophyta</taxon>
        <taxon>Embryophyta</taxon>
        <taxon>Tracheophyta</taxon>
        <taxon>Spermatophyta</taxon>
        <taxon>Magnoliopsida</taxon>
        <taxon>Liliopsida</taxon>
        <taxon>Poales</taxon>
        <taxon>Poaceae</taxon>
        <taxon>BOP clade</taxon>
        <taxon>Pooideae</taxon>
        <taxon>Poodae</taxon>
        <taxon>Poeae</taxon>
        <taxon>Poeae Chloroplast Group 2 (Poeae type)</taxon>
        <taxon>Loliodinae</taxon>
        <taxon>Loliinae</taxon>
        <taxon>Lolium</taxon>
    </lineage>
</organism>
<evidence type="ECO:0000313" key="5">
    <source>
        <dbReference type="Proteomes" id="UP001231189"/>
    </source>
</evidence>
<evidence type="ECO:0000256" key="1">
    <source>
        <dbReference type="PROSITE-ProRule" id="PRU00047"/>
    </source>
</evidence>
<dbReference type="Pfam" id="PF00098">
    <property type="entry name" value="zf-CCHC"/>
    <property type="match status" value="1"/>
</dbReference>
<gene>
    <name evidence="4" type="ORF">QYE76_060855</name>
</gene>
<dbReference type="Gene3D" id="4.10.60.10">
    <property type="entry name" value="Zinc finger, CCHC-type"/>
    <property type="match status" value="1"/>
</dbReference>
<feature type="compositionally biased region" description="Basic and acidic residues" evidence="2">
    <location>
        <begin position="159"/>
        <end position="169"/>
    </location>
</feature>
<feature type="domain" description="CCHC-type" evidence="3">
    <location>
        <begin position="90"/>
        <end position="105"/>
    </location>
</feature>
<keyword evidence="1" id="KW-0863">Zinc-finger</keyword>
<evidence type="ECO:0000256" key="2">
    <source>
        <dbReference type="SAM" id="MobiDB-lite"/>
    </source>
</evidence>
<dbReference type="SUPFAM" id="SSF57756">
    <property type="entry name" value="Retrovirus zinc finger-like domains"/>
    <property type="match status" value="1"/>
</dbReference>
<dbReference type="PROSITE" id="PS50158">
    <property type="entry name" value="ZF_CCHC"/>
    <property type="match status" value="1"/>
</dbReference>
<sequence>MMNQNGPHHTRSTAITLLEDLPQDTTGPLNYRPNYTNNNGPPAHNNNGNNNNNHPNNSNNNGNNNNTNTAPRTGSNATPVIPKDKSTVNCYECGVVGHFSNECPKSLPDCRQYRAPAQQQRRFAVEPEQQQRSPLPHDATEAQEAPQNMPRTRTRARTRHDATPLKDADVGIDPVRPAHDAILPATVHASSPTQDLPPDAAAVPETPVPAVHRDVVAMPTTSRPAPPAAI</sequence>
<evidence type="ECO:0000313" key="4">
    <source>
        <dbReference type="EMBL" id="KAK1643050.1"/>
    </source>
</evidence>
<dbReference type="GO" id="GO:0008270">
    <property type="term" value="F:zinc ion binding"/>
    <property type="evidence" value="ECO:0007669"/>
    <property type="project" value="UniProtKB-KW"/>
</dbReference>
<feature type="compositionally biased region" description="Low complexity" evidence="2">
    <location>
        <begin position="34"/>
        <end position="69"/>
    </location>
</feature>
<proteinExistence type="predicted"/>
<dbReference type="EMBL" id="JAUUTY010000004">
    <property type="protein sequence ID" value="KAK1643050.1"/>
    <property type="molecule type" value="Genomic_DNA"/>
</dbReference>
<keyword evidence="1" id="KW-0862">Zinc</keyword>
<dbReference type="InterPro" id="IPR001878">
    <property type="entry name" value="Znf_CCHC"/>
</dbReference>
<dbReference type="Proteomes" id="UP001231189">
    <property type="component" value="Unassembled WGS sequence"/>
</dbReference>
<keyword evidence="5" id="KW-1185">Reference proteome</keyword>
<feature type="region of interest" description="Disordered" evidence="2">
    <location>
        <begin position="22"/>
        <end position="84"/>
    </location>
</feature>
<reference evidence="4" key="1">
    <citation type="submission" date="2023-07" db="EMBL/GenBank/DDBJ databases">
        <title>A chromosome-level genome assembly of Lolium multiflorum.</title>
        <authorList>
            <person name="Chen Y."/>
            <person name="Copetti D."/>
            <person name="Kolliker R."/>
            <person name="Studer B."/>
        </authorList>
    </citation>
    <scope>NUCLEOTIDE SEQUENCE</scope>
    <source>
        <strain evidence="4">02402/16</strain>
        <tissue evidence="4">Leaf</tissue>
    </source>
</reference>
<comment type="caution">
    <text evidence="4">The sequence shown here is derived from an EMBL/GenBank/DDBJ whole genome shotgun (WGS) entry which is preliminary data.</text>
</comment>
<dbReference type="GO" id="GO:0003676">
    <property type="term" value="F:nucleic acid binding"/>
    <property type="evidence" value="ECO:0007669"/>
    <property type="project" value="InterPro"/>
</dbReference>
<evidence type="ECO:0000259" key="3">
    <source>
        <dbReference type="PROSITE" id="PS50158"/>
    </source>
</evidence>
<dbReference type="InterPro" id="IPR036875">
    <property type="entry name" value="Znf_CCHC_sf"/>
</dbReference>
<protein>
    <recommendedName>
        <fullName evidence="3">CCHC-type domain-containing protein</fullName>
    </recommendedName>
</protein>
<dbReference type="AlphaFoldDB" id="A0AAD8S250"/>
<name>A0AAD8S250_LOLMU</name>